<gene>
    <name evidence="2" type="ORF">UT28_C0001G0186</name>
</gene>
<reference evidence="2 3" key="1">
    <citation type="journal article" date="2015" name="Nature">
        <title>rRNA introns, odd ribosomes, and small enigmatic genomes across a large radiation of phyla.</title>
        <authorList>
            <person name="Brown C.T."/>
            <person name="Hug L.A."/>
            <person name="Thomas B.C."/>
            <person name="Sharon I."/>
            <person name="Castelle C.J."/>
            <person name="Singh A."/>
            <person name="Wilkins M.J."/>
            <person name="Williams K.H."/>
            <person name="Banfield J.F."/>
        </authorList>
    </citation>
    <scope>NUCLEOTIDE SEQUENCE [LARGE SCALE GENOMIC DNA]</scope>
</reference>
<name>A0A0G4B4S3_9BACT</name>
<evidence type="ECO:0008006" key="4">
    <source>
        <dbReference type="Google" id="ProtNLM"/>
    </source>
</evidence>
<dbReference type="KEGG" id="bbgw:UT28_C0001G0186"/>
<sequence length="65" mass="7111">MNKNQTNKGDMTVQEAGHKGGQTTAKTHSHEFYQEIGHKGGEIGGKKGGQKARELVRKGKESMEE</sequence>
<feature type="compositionally biased region" description="Basic and acidic residues" evidence="1">
    <location>
        <begin position="28"/>
        <end position="65"/>
    </location>
</feature>
<evidence type="ECO:0000313" key="2">
    <source>
        <dbReference type="EMBL" id="AKM81997.1"/>
    </source>
</evidence>
<dbReference type="Pfam" id="PF10685">
    <property type="entry name" value="KGG"/>
    <property type="match status" value="1"/>
</dbReference>
<dbReference type="STRING" id="1618337.UT28_C0001G0186"/>
<feature type="region of interest" description="Disordered" evidence="1">
    <location>
        <begin position="1"/>
        <end position="65"/>
    </location>
</feature>
<evidence type="ECO:0000256" key="1">
    <source>
        <dbReference type="SAM" id="MobiDB-lite"/>
    </source>
</evidence>
<dbReference type="AlphaFoldDB" id="A0A0G4B4S3"/>
<protein>
    <recommendedName>
        <fullName evidence="4">Em GEA1 (EM1)</fullName>
    </recommendedName>
</protein>
<dbReference type="EMBL" id="CP011213">
    <property type="protein sequence ID" value="AKM81997.1"/>
    <property type="molecule type" value="Genomic_DNA"/>
</dbReference>
<organism evidence="2 3">
    <name type="scientific">Berkelbacteria bacterium GW2011_GWE1_39_12</name>
    <dbReference type="NCBI Taxonomy" id="1618337"/>
    <lineage>
        <taxon>Bacteria</taxon>
        <taxon>Candidatus Berkelbacteria</taxon>
    </lineage>
</organism>
<dbReference type="InterPro" id="IPR019626">
    <property type="entry name" value="Stress-induced_KGG_rpt"/>
</dbReference>
<dbReference type="Proteomes" id="UP000035648">
    <property type="component" value="Chromosome"/>
</dbReference>
<accession>A0A0G4B4S3</accession>
<evidence type="ECO:0000313" key="3">
    <source>
        <dbReference type="Proteomes" id="UP000035648"/>
    </source>
</evidence>
<proteinExistence type="predicted"/>